<keyword evidence="5" id="KW-1185">Reference proteome</keyword>
<evidence type="ECO:0000256" key="1">
    <source>
        <dbReference type="SAM" id="MobiDB-lite"/>
    </source>
</evidence>
<name>A0AAD7BTD7_9AGAR</name>
<sequence>MCRPWRLAPHFLLLFIFFALPTLSTTIDDQSGDPSTGNIVSYSPSSAWMLGAIGDCSDCDLPSPGDAFLHSYHGSFFSSQGGGKHSPPPTPPTATVTFTGPAVAVICILSDSTSNPNLPSNLLFDIDGVQQGSFTHTPTGSAQFLFNQTVFARNNLTSGTHILTIQNGLVNVPSLVMLDSVIYGDGAGVVFSPTSSSTESSSPTSAPGTSSSTTPVGALAKHPNTAAIVGGVVAALAVLLLLGVAFLYMRHRRNVQRADATQPAPAGWFNGLWSSNCPRPPAPDMAPVPFTDTRPPPSVPVPTSRSPPSAPRRSPSSRLSRISFNPNLLVDRFRRPPRIVTPAERPSAPPSPALRSGNPLLNVPASNAPLDRVVSIQEWQRRTQEATANEPPIHPLDMSEVDLSSHYDESSTGGPSAPPIPPPPPPQTPQPRRFTVMNN</sequence>
<evidence type="ECO:0000313" key="5">
    <source>
        <dbReference type="Proteomes" id="UP001221142"/>
    </source>
</evidence>
<reference evidence="4" key="1">
    <citation type="submission" date="2023-03" db="EMBL/GenBank/DDBJ databases">
        <title>Massive genome expansion in bonnet fungi (Mycena s.s.) driven by repeated elements and novel gene families across ecological guilds.</title>
        <authorList>
            <consortium name="Lawrence Berkeley National Laboratory"/>
            <person name="Harder C.B."/>
            <person name="Miyauchi S."/>
            <person name="Viragh M."/>
            <person name="Kuo A."/>
            <person name="Thoen E."/>
            <person name="Andreopoulos B."/>
            <person name="Lu D."/>
            <person name="Skrede I."/>
            <person name="Drula E."/>
            <person name="Henrissat B."/>
            <person name="Morin E."/>
            <person name="Kohler A."/>
            <person name="Barry K."/>
            <person name="LaButti K."/>
            <person name="Morin E."/>
            <person name="Salamov A."/>
            <person name="Lipzen A."/>
            <person name="Mereny Z."/>
            <person name="Hegedus B."/>
            <person name="Baldrian P."/>
            <person name="Stursova M."/>
            <person name="Weitz H."/>
            <person name="Taylor A."/>
            <person name="Grigoriev I.V."/>
            <person name="Nagy L.G."/>
            <person name="Martin F."/>
            <person name="Kauserud H."/>
        </authorList>
    </citation>
    <scope>NUCLEOTIDE SEQUENCE</scope>
    <source>
        <strain evidence="4">9284</strain>
    </source>
</reference>
<dbReference type="AlphaFoldDB" id="A0AAD7BTD7"/>
<feature type="signal peptide" evidence="3">
    <location>
        <begin position="1"/>
        <end position="24"/>
    </location>
</feature>
<evidence type="ECO:0008006" key="6">
    <source>
        <dbReference type="Google" id="ProtNLM"/>
    </source>
</evidence>
<feature type="chain" id="PRO_5042094813" description="Mid2 domain-containing protein" evidence="3">
    <location>
        <begin position="25"/>
        <end position="439"/>
    </location>
</feature>
<dbReference type="Proteomes" id="UP001221142">
    <property type="component" value="Unassembled WGS sequence"/>
</dbReference>
<organism evidence="4 5">
    <name type="scientific">Roridomyces roridus</name>
    <dbReference type="NCBI Taxonomy" id="1738132"/>
    <lineage>
        <taxon>Eukaryota</taxon>
        <taxon>Fungi</taxon>
        <taxon>Dikarya</taxon>
        <taxon>Basidiomycota</taxon>
        <taxon>Agaricomycotina</taxon>
        <taxon>Agaricomycetes</taxon>
        <taxon>Agaricomycetidae</taxon>
        <taxon>Agaricales</taxon>
        <taxon>Marasmiineae</taxon>
        <taxon>Mycenaceae</taxon>
        <taxon>Roridomyces</taxon>
    </lineage>
</organism>
<keyword evidence="2" id="KW-0812">Transmembrane</keyword>
<evidence type="ECO:0000256" key="2">
    <source>
        <dbReference type="SAM" id="Phobius"/>
    </source>
</evidence>
<keyword evidence="2" id="KW-1133">Transmembrane helix</keyword>
<feature type="compositionally biased region" description="Low complexity" evidence="1">
    <location>
        <begin position="193"/>
        <end position="215"/>
    </location>
</feature>
<dbReference type="EMBL" id="JARKIF010000009">
    <property type="protein sequence ID" value="KAJ7630396.1"/>
    <property type="molecule type" value="Genomic_DNA"/>
</dbReference>
<evidence type="ECO:0000313" key="4">
    <source>
        <dbReference type="EMBL" id="KAJ7630396.1"/>
    </source>
</evidence>
<dbReference type="Gene3D" id="2.60.120.260">
    <property type="entry name" value="Galactose-binding domain-like"/>
    <property type="match status" value="1"/>
</dbReference>
<keyword evidence="3" id="KW-0732">Signal</keyword>
<feature type="compositionally biased region" description="Pro residues" evidence="1">
    <location>
        <begin position="416"/>
        <end position="429"/>
    </location>
</feature>
<feature type="region of interest" description="Disordered" evidence="1">
    <location>
        <begin position="283"/>
        <end position="321"/>
    </location>
</feature>
<proteinExistence type="predicted"/>
<comment type="caution">
    <text evidence="4">The sequence shown here is derived from an EMBL/GenBank/DDBJ whole genome shotgun (WGS) entry which is preliminary data.</text>
</comment>
<evidence type="ECO:0000256" key="3">
    <source>
        <dbReference type="SAM" id="SignalP"/>
    </source>
</evidence>
<protein>
    <recommendedName>
        <fullName evidence="6">Mid2 domain-containing protein</fullName>
    </recommendedName>
</protein>
<keyword evidence="2" id="KW-0472">Membrane</keyword>
<feature type="region of interest" description="Disordered" evidence="1">
    <location>
        <begin position="340"/>
        <end position="366"/>
    </location>
</feature>
<feature type="compositionally biased region" description="Low complexity" evidence="1">
    <location>
        <begin position="301"/>
        <end position="321"/>
    </location>
</feature>
<accession>A0AAD7BTD7</accession>
<gene>
    <name evidence="4" type="ORF">FB45DRAFT_915386</name>
</gene>
<feature type="region of interest" description="Disordered" evidence="1">
    <location>
        <begin position="193"/>
        <end position="217"/>
    </location>
</feature>
<feature type="region of interest" description="Disordered" evidence="1">
    <location>
        <begin position="381"/>
        <end position="439"/>
    </location>
</feature>
<feature type="transmembrane region" description="Helical" evidence="2">
    <location>
        <begin position="226"/>
        <end position="248"/>
    </location>
</feature>